<gene>
    <name evidence="2" type="ORF">H839_01246</name>
</gene>
<dbReference type="AlphaFoldDB" id="A0ABC9VHY9"/>
<dbReference type="EMBL" id="AOTZ01000002">
    <property type="protein sequence ID" value="EZP78451.1"/>
    <property type="molecule type" value="Genomic_DNA"/>
</dbReference>
<sequence length="61" mass="7294">MVPPSTNNVQALQKEIAELKEKISKLERQIAHIQRNCRHAFLETPFMRKCIKCQYVEILYY</sequence>
<keyword evidence="1" id="KW-0175">Coiled coil</keyword>
<evidence type="ECO:0000313" key="3">
    <source>
        <dbReference type="Proteomes" id="UP000023566"/>
    </source>
</evidence>
<name>A0ABC9VHY9_9BACL</name>
<feature type="coiled-coil region" evidence="1">
    <location>
        <begin position="9"/>
        <end position="36"/>
    </location>
</feature>
<evidence type="ECO:0000256" key="1">
    <source>
        <dbReference type="SAM" id="Coils"/>
    </source>
</evidence>
<protein>
    <submittedName>
        <fullName evidence="2">Uncharacterized protein</fullName>
    </submittedName>
</protein>
<accession>A0ABC9VHY9</accession>
<comment type="caution">
    <text evidence="2">The sequence shown here is derived from an EMBL/GenBank/DDBJ whole genome shotgun (WGS) entry which is preliminary data.</text>
</comment>
<reference evidence="2 3" key="1">
    <citation type="journal article" date="2014" name="Appl. Microbiol. Biotechnol.">
        <title>Transformable facultative thermophile Geobacillus stearothermophilus NUB3621 as a host strain for metabolic engineering.</title>
        <authorList>
            <person name="Blanchard K."/>
            <person name="Robic S."/>
            <person name="Matsumura I."/>
        </authorList>
    </citation>
    <scope>NUCLEOTIDE SEQUENCE [LARGE SCALE GENOMIC DNA]</scope>
    <source>
        <strain evidence="2 3">NUB3621</strain>
    </source>
</reference>
<dbReference type="Proteomes" id="UP000023566">
    <property type="component" value="Chromosome"/>
</dbReference>
<proteinExistence type="predicted"/>
<keyword evidence="3" id="KW-1185">Reference proteome</keyword>
<evidence type="ECO:0000313" key="2">
    <source>
        <dbReference type="EMBL" id="EZP78451.1"/>
    </source>
</evidence>
<organism evidence="2 3">
    <name type="scientific">Parageobacillus genomosp. 1</name>
    <dbReference type="NCBI Taxonomy" id="1295642"/>
    <lineage>
        <taxon>Bacteria</taxon>
        <taxon>Bacillati</taxon>
        <taxon>Bacillota</taxon>
        <taxon>Bacilli</taxon>
        <taxon>Bacillales</taxon>
        <taxon>Anoxybacillaceae</taxon>
        <taxon>Parageobacillus</taxon>
    </lineage>
</organism>